<dbReference type="Gene3D" id="1.20.140.150">
    <property type="match status" value="1"/>
</dbReference>
<feature type="transmembrane region" description="Helical" evidence="5">
    <location>
        <begin position="127"/>
        <end position="150"/>
    </location>
</feature>
<feature type="transmembrane region" description="Helical" evidence="5">
    <location>
        <begin position="205"/>
        <end position="231"/>
    </location>
</feature>
<organism evidence="6 7">
    <name type="scientific">Branchiostoma lanceolatum</name>
    <name type="common">Common lancelet</name>
    <name type="synonym">Amphioxus lanceolatum</name>
    <dbReference type="NCBI Taxonomy" id="7740"/>
    <lineage>
        <taxon>Eukaryota</taxon>
        <taxon>Metazoa</taxon>
        <taxon>Chordata</taxon>
        <taxon>Cephalochordata</taxon>
        <taxon>Leptocardii</taxon>
        <taxon>Amphioxiformes</taxon>
        <taxon>Branchiostomatidae</taxon>
        <taxon>Branchiostoma</taxon>
    </lineage>
</organism>
<protein>
    <submittedName>
        <fullName evidence="6">GSG1L2 protein</fullName>
    </submittedName>
</protein>
<keyword evidence="4 5" id="KW-0472">Membrane</keyword>
<evidence type="ECO:0000256" key="2">
    <source>
        <dbReference type="ARBA" id="ARBA00022692"/>
    </source>
</evidence>
<dbReference type="EMBL" id="OV696700">
    <property type="protein sequence ID" value="CAH1245977.1"/>
    <property type="molecule type" value="Genomic_DNA"/>
</dbReference>
<feature type="transmembrane region" description="Helical" evidence="5">
    <location>
        <begin position="34"/>
        <end position="54"/>
    </location>
</feature>
<gene>
    <name evidence="6" type="primary">GSG1L2</name>
    <name evidence="6" type="ORF">BLAG_LOCUS8149</name>
</gene>
<evidence type="ECO:0000256" key="1">
    <source>
        <dbReference type="ARBA" id="ARBA00004141"/>
    </source>
</evidence>
<keyword evidence="7" id="KW-1185">Reference proteome</keyword>
<comment type="subcellular location">
    <subcellularLocation>
        <location evidence="1">Membrane</location>
        <topology evidence="1">Multi-pass membrane protein</topology>
    </subcellularLocation>
</comment>
<keyword evidence="3 5" id="KW-1133">Transmembrane helix</keyword>
<accession>A0A8K0EAG4</accession>
<dbReference type="InterPro" id="IPR004031">
    <property type="entry name" value="PMP22/EMP/MP20/Claudin"/>
</dbReference>
<evidence type="ECO:0000256" key="5">
    <source>
        <dbReference type="SAM" id="Phobius"/>
    </source>
</evidence>
<keyword evidence="2 5" id="KW-0812">Transmembrane</keyword>
<name>A0A8K0EAG4_BRALA</name>
<proteinExistence type="predicted"/>
<evidence type="ECO:0000313" key="6">
    <source>
        <dbReference type="EMBL" id="CAH1245977.1"/>
    </source>
</evidence>
<dbReference type="Proteomes" id="UP000838412">
    <property type="component" value="Chromosome 15"/>
</dbReference>
<evidence type="ECO:0000256" key="4">
    <source>
        <dbReference type="ARBA" id="ARBA00023136"/>
    </source>
</evidence>
<dbReference type="PANTHER" id="PTHR10671">
    <property type="entry name" value="EPITHELIAL MEMBRANE PROTEIN-RELATED"/>
    <property type="match status" value="1"/>
</dbReference>
<dbReference type="AlphaFoldDB" id="A0A8K0EAG4"/>
<reference evidence="6" key="1">
    <citation type="submission" date="2022-01" db="EMBL/GenBank/DDBJ databases">
        <authorList>
            <person name="Braso-Vives M."/>
        </authorList>
    </citation>
    <scope>NUCLEOTIDE SEQUENCE</scope>
</reference>
<sequence length="265" mass="29917">MCVLPFVSHAKCQATEHTEVGLCWMKMVASRARCPCLAFLLSLTTIGLTIAAFVTSNWTEGTEKVRGSVEDYTRKINGSKIQISHWKLYITFHCGYWTLCRESRIRGQAERCDSFIQRLPRAEVPKFIGAIAAECGSICLLLIGLFCQMGSCCSSQPSMHRIAALMSVTSGLVSFLGRIFFIIVLNRNVESDGDIWRPVDWWYGWSFKIGWLAFLCDMMSSIASLQAFNMTTAEIREAKRRAQVKKMEIIDLQLIASRPTVETRC</sequence>
<dbReference type="OrthoDB" id="10001768at2759"/>
<dbReference type="Pfam" id="PF00822">
    <property type="entry name" value="PMP22_Claudin"/>
    <property type="match status" value="1"/>
</dbReference>
<evidence type="ECO:0000313" key="7">
    <source>
        <dbReference type="Proteomes" id="UP000838412"/>
    </source>
</evidence>
<dbReference type="PANTHER" id="PTHR10671:SF99">
    <property type="entry name" value="GERM CELL-SPECIFIC GENE 1-LIKE PROTEIN"/>
    <property type="match status" value="1"/>
</dbReference>
<dbReference type="InterPro" id="IPR050579">
    <property type="entry name" value="PMP-22/EMP/MP20-like"/>
</dbReference>
<dbReference type="GO" id="GO:0005886">
    <property type="term" value="C:plasma membrane"/>
    <property type="evidence" value="ECO:0007669"/>
    <property type="project" value="TreeGrafter"/>
</dbReference>
<evidence type="ECO:0000256" key="3">
    <source>
        <dbReference type="ARBA" id="ARBA00022989"/>
    </source>
</evidence>
<feature type="transmembrane region" description="Helical" evidence="5">
    <location>
        <begin position="162"/>
        <end position="185"/>
    </location>
</feature>